<evidence type="ECO:0000256" key="5">
    <source>
        <dbReference type="ARBA" id="ARBA00023235"/>
    </source>
</evidence>
<comment type="caution">
    <text evidence="6">The sequence shown here is derived from an EMBL/GenBank/DDBJ whole genome shotgun (WGS) entry which is preliminary data.</text>
</comment>
<dbReference type="Proteomes" id="UP000224634">
    <property type="component" value="Unassembled WGS sequence"/>
</dbReference>
<keyword evidence="7" id="KW-1185">Reference proteome</keyword>
<dbReference type="PANTHER" id="PTHR43684:SF1">
    <property type="entry name" value="ENOYL-COA DELTA ISOMERASE 2"/>
    <property type="match status" value="1"/>
</dbReference>
<dbReference type="FunFam" id="3.90.226.10:FF:000048">
    <property type="entry name" value="3,2-trans-enoyl-CoA isomerase"/>
    <property type="match status" value="1"/>
</dbReference>
<dbReference type="GO" id="GO:0004165">
    <property type="term" value="F:delta(3)-delta(2)-enoyl-CoA isomerase activity"/>
    <property type="evidence" value="ECO:0007669"/>
    <property type="project" value="UniProtKB-ARBA"/>
</dbReference>
<gene>
    <name evidence="6" type="ORF">AJ80_05490</name>
</gene>
<dbReference type="InterPro" id="IPR051053">
    <property type="entry name" value="ECH/Chromodomain_protein"/>
</dbReference>
<dbReference type="Pfam" id="PF00378">
    <property type="entry name" value="ECH_1"/>
    <property type="match status" value="1"/>
</dbReference>
<organism evidence="6 7">
    <name type="scientific">Polytolypa hystricis (strain UAMH7299)</name>
    <dbReference type="NCBI Taxonomy" id="1447883"/>
    <lineage>
        <taxon>Eukaryota</taxon>
        <taxon>Fungi</taxon>
        <taxon>Dikarya</taxon>
        <taxon>Ascomycota</taxon>
        <taxon>Pezizomycotina</taxon>
        <taxon>Eurotiomycetes</taxon>
        <taxon>Eurotiomycetidae</taxon>
        <taxon>Onygenales</taxon>
        <taxon>Onygenales incertae sedis</taxon>
        <taxon>Polytolypa</taxon>
    </lineage>
</organism>
<dbReference type="GO" id="GO:0005782">
    <property type="term" value="C:peroxisomal matrix"/>
    <property type="evidence" value="ECO:0007669"/>
    <property type="project" value="TreeGrafter"/>
</dbReference>
<dbReference type="InterPro" id="IPR001753">
    <property type="entry name" value="Enoyl-CoA_hydra/iso"/>
</dbReference>
<dbReference type="Gene3D" id="3.90.226.10">
    <property type="entry name" value="2-enoyl-CoA Hydratase, Chain A, domain 1"/>
    <property type="match status" value="1"/>
</dbReference>
<dbReference type="InterPro" id="IPR029045">
    <property type="entry name" value="ClpP/crotonase-like_dom_sf"/>
</dbReference>
<protein>
    <recommendedName>
        <fullName evidence="8">Enoyl-CoA hydratase</fullName>
    </recommendedName>
</protein>
<keyword evidence="4" id="KW-0576">Peroxisome</keyword>
<keyword evidence="5" id="KW-0413">Isomerase</keyword>
<proteinExistence type="inferred from homology"/>
<evidence type="ECO:0000256" key="4">
    <source>
        <dbReference type="ARBA" id="ARBA00023140"/>
    </source>
</evidence>
<evidence type="ECO:0000256" key="1">
    <source>
        <dbReference type="ARBA" id="ARBA00004275"/>
    </source>
</evidence>
<dbReference type="EMBL" id="PDNA01000081">
    <property type="protein sequence ID" value="PGH15625.1"/>
    <property type="molecule type" value="Genomic_DNA"/>
</dbReference>
<dbReference type="SUPFAM" id="SSF52096">
    <property type="entry name" value="ClpP/crotonase"/>
    <property type="match status" value="1"/>
</dbReference>
<dbReference type="GO" id="GO:0006635">
    <property type="term" value="P:fatty acid beta-oxidation"/>
    <property type="evidence" value="ECO:0007669"/>
    <property type="project" value="TreeGrafter"/>
</dbReference>
<comment type="subcellular location">
    <subcellularLocation>
        <location evidence="1">Peroxisome</location>
    </subcellularLocation>
</comment>
<dbReference type="AlphaFoldDB" id="A0A2B7Y343"/>
<evidence type="ECO:0000256" key="3">
    <source>
        <dbReference type="ARBA" id="ARBA00005254"/>
    </source>
</evidence>
<evidence type="ECO:0008006" key="8">
    <source>
        <dbReference type="Google" id="ProtNLM"/>
    </source>
</evidence>
<accession>A0A2B7Y343</accession>
<comment type="similarity">
    <text evidence="3">Belongs to the enoyl-CoA hydratase/isomerase family.</text>
</comment>
<dbReference type="STRING" id="1447883.A0A2B7Y343"/>
<evidence type="ECO:0000256" key="2">
    <source>
        <dbReference type="ARBA" id="ARBA00005005"/>
    </source>
</evidence>
<evidence type="ECO:0000313" key="6">
    <source>
        <dbReference type="EMBL" id="PGH15625.1"/>
    </source>
</evidence>
<dbReference type="PANTHER" id="PTHR43684">
    <property type="match status" value="1"/>
</dbReference>
<dbReference type="OrthoDB" id="448450at2759"/>
<reference evidence="6 7" key="1">
    <citation type="submission" date="2017-10" db="EMBL/GenBank/DDBJ databases">
        <title>Comparative genomics in systemic dimorphic fungi from Ajellomycetaceae.</title>
        <authorList>
            <person name="Munoz J.F."/>
            <person name="Mcewen J.G."/>
            <person name="Clay O.K."/>
            <person name="Cuomo C.A."/>
        </authorList>
    </citation>
    <scope>NUCLEOTIDE SEQUENCE [LARGE SCALE GENOMIC DNA]</scope>
    <source>
        <strain evidence="6 7">UAMH7299</strain>
    </source>
</reference>
<evidence type="ECO:0000313" key="7">
    <source>
        <dbReference type="Proteomes" id="UP000224634"/>
    </source>
</evidence>
<name>A0A2B7Y343_POLH7</name>
<sequence>MSGVALKYEHNLAVITLDNPKKLNALSAEQYHLLASHLREIAERPDIKFTVLIGTGRFFSAGIELKKEAQAEGSKQTMAPRLQAAQGLSHIIEVTEAFYTHPKVLITALNGPVVGLSAALVAHSDFIYAMPHVYLLAPFTALGVAAEGGATAIFIQRLGFAKAQEALLMSKRISSEELVRSGFVNEVFDTGNDADRFLARVLEEISSRFKGLRIGSVLQNKALIRRQFAQLIESQTVAETLAVVGTVTQAIQKQSKEKL</sequence>
<dbReference type="CDD" id="cd06558">
    <property type="entry name" value="crotonase-like"/>
    <property type="match status" value="1"/>
</dbReference>
<comment type="pathway">
    <text evidence="2">Lipid metabolism; fatty acid beta-oxidation.</text>
</comment>